<dbReference type="RefSeq" id="WP_145710457.1">
    <property type="nucleotide sequence ID" value="NZ_BAAAFY010000001.1"/>
</dbReference>
<comment type="caution">
    <text evidence="7">The sequence shown here is derived from an EMBL/GenBank/DDBJ whole genome shotgun (WGS) entry which is preliminary data.</text>
</comment>
<evidence type="ECO:0000313" key="8">
    <source>
        <dbReference type="Proteomes" id="UP000316778"/>
    </source>
</evidence>
<dbReference type="SMART" id="SM00387">
    <property type="entry name" value="HATPase_c"/>
    <property type="match status" value="1"/>
</dbReference>
<protein>
    <recommendedName>
        <fullName evidence="2">histidine kinase</fullName>
        <ecNumber evidence="2">2.7.13.3</ecNumber>
    </recommendedName>
</protein>
<dbReference type="PRINTS" id="PR00344">
    <property type="entry name" value="BCTRLSENSOR"/>
</dbReference>
<sequence>MGHTANHPETAITATDTHTMETFIGILAHEIRSQIAAICSLSDIILYNQKMQATEQAECISAINATGYYALNVVENMTATAKYSNGRLDLDPHYKRFHFREWLKQLVQQFDRAVAAVSVKIRIDIANNVPENIITDQVKLGQVLYNLINNAIKFTRPATSINLNISLNRDKQLSFQVSDQGGGIAEDKLKFLFQPFKQLEKGRAGTGLGLYISHLCVTSLGGEITAFNENGGTTFSFFIPLRTEIPSV</sequence>
<dbReference type="SUPFAM" id="SSF47384">
    <property type="entry name" value="Homodimeric domain of signal transducing histidine kinase"/>
    <property type="match status" value="1"/>
</dbReference>
<keyword evidence="4 7" id="KW-0418">Kinase</keyword>
<keyword evidence="3" id="KW-0808">Transferase</keyword>
<evidence type="ECO:0000259" key="6">
    <source>
        <dbReference type="PROSITE" id="PS50109"/>
    </source>
</evidence>
<name>A0A562TCS2_CHIJA</name>
<dbReference type="PROSITE" id="PS50109">
    <property type="entry name" value="HIS_KIN"/>
    <property type="match status" value="1"/>
</dbReference>
<feature type="domain" description="Histidine kinase" evidence="6">
    <location>
        <begin position="26"/>
        <end position="243"/>
    </location>
</feature>
<dbReference type="Proteomes" id="UP000316778">
    <property type="component" value="Unassembled WGS sequence"/>
</dbReference>
<dbReference type="EC" id="2.7.13.3" evidence="2"/>
<comment type="catalytic activity">
    <reaction evidence="1">
        <text>ATP + protein L-histidine = ADP + protein N-phospho-L-histidine.</text>
        <dbReference type="EC" id="2.7.13.3"/>
    </reaction>
</comment>
<evidence type="ECO:0000256" key="2">
    <source>
        <dbReference type="ARBA" id="ARBA00012438"/>
    </source>
</evidence>
<dbReference type="InterPro" id="IPR005467">
    <property type="entry name" value="His_kinase_dom"/>
</dbReference>
<dbReference type="OrthoDB" id="641493at2"/>
<evidence type="ECO:0000256" key="1">
    <source>
        <dbReference type="ARBA" id="ARBA00000085"/>
    </source>
</evidence>
<dbReference type="Pfam" id="PF02518">
    <property type="entry name" value="HATPase_c"/>
    <property type="match status" value="1"/>
</dbReference>
<reference evidence="7 8" key="1">
    <citation type="journal article" date="2013" name="Stand. Genomic Sci.">
        <title>Genomic Encyclopedia of Type Strains, Phase I: The one thousand microbial genomes (KMG-I) project.</title>
        <authorList>
            <person name="Kyrpides N.C."/>
            <person name="Woyke T."/>
            <person name="Eisen J.A."/>
            <person name="Garrity G."/>
            <person name="Lilburn T.G."/>
            <person name="Beck B.J."/>
            <person name="Whitman W.B."/>
            <person name="Hugenholtz P."/>
            <person name="Klenk H.P."/>
        </authorList>
    </citation>
    <scope>NUCLEOTIDE SEQUENCE [LARGE SCALE GENOMIC DNA]</scope>
    <source>
        <strain evidence="7 8">DSM 13484</strain>
    </source>
</reference>
<evidence type="ECO:0000256" key="3">
    <source>
        <dbReference type="ARBA" id="ARBA00022679"/>
    </source>
</evidence>
<dbReference type="SUPFAM" id="SSF55874">
    <property type="entry name" value="ATPase domain of HSP90 chaperone/DNA topoisomerase II/histidine kinase"/>
    <property type="match status" value="1"/>
</dbReference>
<dbReference type="InterPro" id="IPR036890">
    <property type="entry name" value="HATPase_C_sf"/>
</dbReference>
<dbReference type="Gene3D" id="3.30.565.10">
    <property type="entry name" value="Histidine kinase-like ATPase, C-terminal domain"/>
    <property type="match status" value="1"/>
</dbReference>
<accession>A0A562TCS2</accession>
<keyword evidence="5" id="KW-0902">Two-component regulatory system</keyword>
<dbReference type="InterPro" id="IPR050736">
    <property type="entry name" value="Sensor_HK_Regulatory"/>
</dbReference>
<dbReference type="PANTHER" id="PTHR43711:SF1">
    <property type="entry name" value="HISTIDINE KINASE 1"/>
    <property type="match status" value="1"/>
</dbReference>
<dbReference type="InterPro" id="IPR036097">
    <property type="entry name" value="HisK_dim/P_sf"/>
</dbReference>
<evidence type="ECO:0000256" key="4">
    <source>
        <dbReference type="ARBA" id="ARBA00022777"/>
    </source>
</evidence>
<dbReference type="AlphaFoldDB" id="A0A562TCS2"/>
<evidence type="ECO:0000256" key="5">
    <source>
        <dbReference type="ARBA" id="ARBA00023012"/>
    </source>
</evidence>
<proteinExistence type="predicted"/>
<dbReference type="PANTHER" id="PTHR43711">
    <property type="entry name" value="TWO-COMPONENT HISTIDINE KINASE"/>
    <property type="match status" value="1"/>
</dbReference>
<dbReference type="GO" id="GO:0000155">
    <property type="term" value="F:phosphorelay sensor kinase activity"/>
    <property type="evidence" value="ECO:0007669"/>
    <property type="project" value="InterPro"/>
</dbReference>
<dbReference type="Gene3D" id="1.10.287.130">
    <property type="match status" value="1"/>
</dbReference>
<dbReference type="InterPro" id="IPR004358">
    <property type="entry name" value="Sig_transdc_His_kin-like_C"/>
</dbReference>
<evidence type="ECO:0000313" key="7">
    <source>
        <dbReference type="EMBL" id="TWI91302.1"/>
    </source>
</evidence>
<dbReference type="EMBL" id="VLLG01000002">
    <property type="protein sequence ID" value="TWI91302.1"/>
    <property type="molecule type" value="Genomic_DNA"/>
</dbReference>
<gene>
    <name evidence="7" type="ORF">LX66_0669</name>
</gene>
<dbReference type="InterPro" id="IPR003594">
    <property type="entry name" value="HATPase_dom"/>
</dbReference>
<organism evidence="7 8">
    <name type="scientific">Chitinophaga japonensis</name>
    <name type="common">Flexibacter japonensis</name>
    <dbReference type="NCBI Taxonomy" id="104662"/>
    <lineage>
        <taxon>Bacteria</taxon>
        <taxon>Pseudomonadati</taxon>
        <taxon>Bacteroidota</taxon>
        <taxon>Chitinophagia</taxon>
        <taxon>Chitinophagales</taxon>
        <taxon>Chitinophagaceae</taxon>
        <taxon>Chitinophaga</taxon>
    </lineage>
</organism>
<keyword evidence="8" id="KW-1185">Reference proteome</keyword>